<dbReference type="FunFam" id="2.60.40.10:FF:000020">
    <property type="entry name" value="Fibroblast growth factor receptor"/>
    <property type="match status" value="1"/>
</dbReference>
<dbReference type="GO" id="GO:0045597">
    <property type="term" value="P:positive regulation of cell differentiation"/>
    <property type="evidence" value="ECO:0007669"/>
    <property type="project" value="TreeGrafter"/>
</dbReference>
<feature type="domain" description="Ig-like" evidence="28">
    <location>
        <begin position="137"/>
        <end position="205"/>
    </location>
</feature>
<dbReference type="PROSITE" id="PS00109">
    <property type="entry name" value="PROTEIN_KINASE_TYR"/>
    <property type="match status" value="1"/>
</dbReference>
<feature type="compositionally biased region" description="Polar residues" evidence="24">
    <location>
        <begin position="892"/>
        <end position="908"/>
    </location>
</feature>
<evidence type="ECO:0000256" key="8">
    <source>
        <dbReference type="ARBA" id="ARBA00022737"/>
    </source>
</evidence>
<dbReference type="PRINTS" id="PR00109">
    <property type="entry name" value="TYRKINASE"/>
</dbReference>
<evidence type="ECO:0000256" key="25">
    <source>
        <dbReference type="SAM" id="Phobius"/>
    </source>
</evidence>
<keyword evidence="17" id="KW-0325">Glycoprotein</keyword>
<dbReference type="InterPro" id="IPR020635">
    <property type="entry name" value="Tyr_kinase_cat_dom"/>
</dbReference>
<keyword evidence="4" id="KW-0597">Phosphoprotein</keyword>
<evidence type="ECO:0000256" key="11">
    <source>
        <dbReference type="ARBA" id="ARBA00022840"/>
    </source>
</evidence>
<dbReference type="CDD" id="cd05857">
    <property type="entry name" value="IgI_2_FGFR"/>
    <property type="match status" value="1"/>
</dbReference>
<evidence type="ECO:0000256" key="16">
    <source>
        <dbReference type="ARBA" id="ARBA00023170"/>
    </source>
</evidence>
<dbReference type="GO" id="GO:0030154">
    <property type="term" value="P:cell differentiation"/>
    <property type="evidence" value="ECO:0007669"/>
    <property type="project" value="UniProtKB-ARBA"/>
</dbReference>
<evidence type="ECO:0000256" key="10">
    <source>
        <dbReference type="ARBA" id="ARBA00022777"/>
    </source>
</evidence>
<feature type="domain" description="Ig-like" evidence="28">
    <location>
        <begin position="227"/>
        <end position="315"/>
    </location>
</feature>
<dbReference type="SUPFAM" id="SSF48726">
    <property type="entry name" value="Immunoglobulin"/>
    <property type="match status" value="3"/>
</dbReference>
<dbReference type="FunFam" id="3.30.200.20:FF:000011">
    <property type="entry name" value="Fibroblast growth factor receptor"/>
    <property type="match status" value="1"/>
</dbReference>
<comment type="catalytic activity">
    <reaction evidence="19">
        <text>L-tyrosyl-[protein] + ATP = O-phospho-L-tyrosyl-[protein] + ADP + H(+)</text>
        <dbReference type="Rhea" id="RHEA:10596"/>
        <dbReference type="Rhea" id="RHEA-COMP:10136"/>
        <dbReference type="Rhea" id="RHEA-COMP:20101"/>
        <dbReference type="ChEBI" id="CHEBI:15378"/>
        <dbReference type="ChEBI" id="CHEBI:30616"/>
        <dbReference type="ChEBI" id="CHEBI:46858"/>
        <dbReference type="ChEBI" id="CHEBI:61978"/>
        <dbReference type="ChEBI" id="CHEBI:456216"/>
        <dbReference type="EC" id="2.7.10.1"/>
    </reaction>
</comment>
<feature type="binding site" evidence="21 23">
    <location>
        <position position="630"/>
    </location>
    <ligand>
        <name>ATP</name>
        <dbReference type="ChEBI" id="CHEBI:30616"/>
    </ligand>
</feature>
<dbReference type="GO" id="GO:0005524">
    <property type="term" value="F:ATP binding"/>
    <property type="evidence" value="ECO:0007669"/>
    <property type="project" value="UniProtKB-UniRule"/>
</dbReference>
<keyword evidence="30" id="KW-1185">Reference proteome</keyword>
<dbReference type="GO" id="GO:0017134">
    <property type="term" value="F:fibroblast growth factor binding"/>
    <property type="evidence" value="ECO:0007669"/>
    <property type="project" value="TreeGrafter"/>
</dbReference>
<dbReference type="InterPro" id="IPR001245">
    <property type="entry name" value="Ser-Thr/Tyr_kinase_cat_dom"/>
</dbReference>
<evidence type="ECO:0000256" key="6">
    <source>
        <dbReference type="ARBA" id="ARBA00022692"/>
    </source>
</evidence>
<keyword evidence="3" id="KW-1003">Cell membrane</keyword>
<dbReference type="InterPro" id="IPR013098">
    <property type="entry name" value="Ig_I-set"/>
</dbReference>
<feature type="active site" description="Proton acceptor" evidence="20">
    <location>
        <position position="739"/>
    </location>
</feature>
<dbReference type="PANTHER" id="PTHR24416:SF131">
    <property type="entry name" value="FIBROBLAST GROWTH FACTOR RECEPTOR 1"/>
    <property type="match status" value="1"/>
</dbReference>
<dbReference type="PROSITE" id="PS50011">
    <property type="entry name" value="PROTEIN_KINASE_DOM"/>
    <property type="match status" value="1"/>
</dbReference>
<evidence type="ECO:0000256" key="19">
    <source>
        <dbReference type="ARBA" id="ARBA00051243"/>
    </source>
</evidence>
<feature type="region of interest" description="Disordered" evidence="24">
    <location>
        <begin position="320"/>
        <end position="343"/>
    </location>
</feature>
<dbReference type="SMART" id="SM00409">
    <property type="entry name" value="IG"/>
    <property type="match status" value="3"/>
</dbReference>
<feature type="binding site" evidence="21">
    <location>
        <position position="743"/>
    </location>
    <ligand>
        <name>ATP</name>
        <dbReference type="ChEBI" id="CHEBI:30616"/>
    </ligand>
</feature>
<evidence type="ECO:0000256" key="22">
    <source>
        <dbReference type="PIRSR" id="PIRSR000628-3"/>
    </source>
</evidence>
<feature type="transmembrane region" description="Helical" evidence="25">
    <location>
        <begin position="495"/>
        <end position="515"/>
    </location>
</feature>
<evidence type="ECO:0000256" key="14">
    <source>
        <dbReference type="ARBA" id="ARBA00023137"/>
    </source>
</evidence>
<dbReference type="PROSITE" id="PS50835">
    <property type="entry name" value="IG_LIKE"/>
    <property type="match status" value="3"/>
</dbReference>
<evidence type="ECO:0000313" key="29">
    <source>
        <dbReference type="EMBL" id="KAJ4941787.1"/>
    </source>
</evidence>
<feature type="binding site" evidence="21">
    <location>
        <position position="684"/>
    </location>
    <ligand>
        <name>ATP</name>
        <dbReference type="ChEBI" id="CHEBI:30616"/>
    </ligand>
</feature>
<feature type="disulfide bond" evidence="22">
    <location>
        <begin position="397"/>
        <end position="461"/>
    </location>
</feature>
<keyword evidence="15 22" id="KW-1015">Disulfide bond</keyword>
<dbReference type="InterPro" id="IPR016248">
    <property type="entry name" value="FGF_rcpt_fam"/>
</dbReference>
<evidence type="ECO:0000256" key="5">
    <source>
        <dbReference type="ARBA" id="ARBA00022679"/>
    </source>
</evidence>
<dbReference type="SUPFAM" id="SSF56112">
    <property type="entry name" value="Protein kinase-like (PK-like)"/>
    <property type="match status" value="1"/>
</dbReference>
<dbReference type="InterPro" id="IPR003598">
    <property type="entry name" value="Ig_sub2"/>
</dbReference>
<dbReference type="GO" id="GO:0005007">
    <property type="term" value="F:fibroblast growth factor receptor activity"/>
    <property type="evidence" value="ECO:0007669"/>
    <property type="project" value="InterPro"/>
</dbReference>
<dbReference type="SMART" id="SM00408">
    <property type="entry name" value="IGc2"/>
    <property type="match status" value="3"/>
</dbReference>
<proteinExistence type="predicted"/>
<evidence type="ECO:0000259" key="27">
    <source>
        <dbReference type="PROSITE" id="PS50011"/>
    </source>
</evidence>
<reference evidence="29" key="1">
    <citation type="submission" date="2022-11" db="EMBL/GenBank/DDBJ databases">
        <title>Chromosome-level genome of Pogonophryne albipinna.</title>
        <authorList>
            <person name="Jo E."/>
        </authorList>
    </citation>
    <scope>NUCLEOTIDE SEQUENCE</scope>
    <source>
        <strain evidence="29">SGF0006</strain>
        <tissue evidence="29">Muscle</tissue>
    </source>
</reference>
<keyword evidence="12 25" id="KW-1133">Transmembrane helix</keyword>
<dbReference type="Gene3D" id="2.60.40.10">
    <property type="entry name" value="Immunoglobulins"/>
    <property type="match status" value="3"/>
</dbReference>
<dbReference type="PROSITE" id="PS00107">
    <property type="entry name" value="PROTEIN_KINASE_ATP"/>
    <property type="match status" value="1"/>
</dbReference>
<dbReference type="InterPro" id="IPR050122">
    <property type="entry name" value="RTK"/>
</dbReference>
<dbReference type="Gene3D" id="1.10.510.10">
    <property type="entry name" value="Transferase(Phosphotransferase) domain 1"/>
    <property type="match status" value="1"/>
</dbReference>
<dbReference type="GO" id="GO:0010604">
    <property type="term" value="P:positive regulation of macromolecule metabolic process"/>
    <property type="evidence" value="ECO:0007669"/>
    <property type="project" value="UniProtKB-ARBA"/>
</dbReference>
<dbReference type="InterPro" id="IPR013151">
    <property type="entry name" value="Immunoglobulin_dom"/>
</dbReference>
<dbReference type="PANTHER" id="PTHR24416">
    <property type="entry name" value="TYROSINE-PROTEIN KINASE RECEPTOR"/>
    <property type="match status" value="1"/>
</dbReference>
<evidence type="ECO:0000256" key="12">
    <source>
        <dbReference type="ARBA" id="ARBA00022989"/>
    </source>
</evidence>
<evidence type="ECO:0000256" key="1">
    <source>
        <dbReference type="ARBA" id="ARBA00004251"/>
    </source>
</evidence>
<dbReference type="EMBL" id="JAPTMU010000006">
    <property type="protein sequence ID" value="KAJ4941787.1"/>
    <property type="molecule type" value="Genomic_DNA"/>
</dbReference>
<keyword evidence="5" id="KW-0808">Transferase</keyword>
<organism evidence="29 30">
    <name type="scientific">Pogonophryne albipinna</name>
    <dbReference type="NCBI Taxonomy" id="1090488"/>
    <lineage>
        <taxon>Eukaryota</taxon>
        <taxon>Metazoa</taxon>
        <taxon>Chordata</taxon>
        <taxon>Craniata</taxon>
        <taxon>Vertebrata</taxon>
        <taxon>Euteleostomi</taxon>
        <taxon>Actinopterygii</taxon>
        <taxon>Neopterygii</taxon>
        <taxon>Teleostei</taxon>
        <taxon>Neoteleostei</taxon>
        <taxon>Acanthomorphata</taxon>
        <taxon>Eupercaria</taxon>
        <taxon>Perciformes</taxon>
        <taxon>Notothenioidei</taxon>
        <taxon>Pogonophryne</taxon>
    </lineage>
</organism>
<evidence type="ECO:0000256" key="21">
    <source>
        <dbReference type="PIRSR" id="PIRSR000628-2"/>
    </source>
</evidence>
<dbReference type="Pfam" id="PF07679">
    <property type="entry name" value="I-set"/>
    <property type="match status" value="2"/>
</dbReference>
<evidence type="ECO:0000256" key="7">
    <source>
        <dbReference type="ARBA" id="ARBA00022729"/>
    </source>
</evidence>
<feature type="binding site" evidence="21">
    <location>
        <begin position="678"/>
        <end position="680"/>
    </location>
    <ligand>
        <name>ATP</name>
        <dbReference type="ChEBI" id="CHEBI:30616"/>
    </ligand>
</feature>
<dbReference type="InterPro" id="IPR017441">
    <property type="entry name" value="Protein_kinase_ATP_BS"/>
</dbReference>
<keyword evidence="11 21" id="KW-0067">ATP-binding</keyword>
<dbReference type="GO" id="GO:0005886">
    <property type="term" value="C:plasma membrane"/>
    <property type="evidence" value="ECO:0007669"/>
    <property type="project" value="UniProtKB-SubCell"/>
</dbReference>
<keyword evidence="7 26" id="KW-0732">Signal</keyword>
<evidence type="ECO:0000313" key="30">
    <source>
        <dbReference type="Proteomes" id="UP001219934"/>
    </source>
</evidence>
<evidence type="ECO:0000256" key="4">
    <source>
        <dbReference type="ARBA" id="ARBA00022553"/>
    </source>
</evidence>
<dbReference type="InterPro" id="IPR013783">
    <property type="entry name" value="Ig-like_fold"/>
</dbReference>
<dbReference type="InterPro" id="IPR011009">
    <property type="entry name" value="Kinase-like_dom_sf"/>
</dbReference>
<evidence type="ECO:0000256" key="3">
    <source>
        <dbReference type="ARBA" id="ARBA00022475"/>
    </source>
</evidence>
<dbReference type="EC" id="2.7.10.1" evidence="2"/>
<keyword evidence="9 23" id="KW-0547">Nucleotide-binding</keyword>
<keyword evidence="13 25" id="KW-0472">Membrane</keyword>
<evidence type="ECO:0000256" key="13">
    <source>
        <dbReference type="ARBA" id="ARBA00023136"/>
    </source>
</evidence>
<evidence type="ECO:0000256" key="2">
    <source>
        <dbReference type="ARBA" id="ARBA00011902"/>
    </source>
</evidence>
<dbReference type="Proteomes" id="UP001219934">
    <property type="component" value="Unassembled WGS sequence"/>
</dbReference>
<comment type="caution">
    <text evidence="29">The sequence shown here is derived from an EMBL/GenBank/DDBJ whole genome shotgun (WGS) entry which is preliminary data.</text>
</comment>
<feature type="binding site" evidence="21">
    <location>
        <position position="757"/>
    </location>
    <ligand>
        <name>ATP</name>
        <dbReference type="ChEBI" id="CHEBI:30616"/>
    </ligand>
</feature>
<dbReference type="AlphaFoldDB" id="A0AAD6BD65"/>
<feature type="disulfide bond" evidence="22">
    <location>
        <begin position="247"/>
        <end position="299"/>
    </location>
</feature>
<protein>
    <recommendedName>
        <fullName evidence="2">receptor protein-tyrosine kinase</fullName>
        <ecNumber evidence="2">2.7.10.1</ecNumber>
    </recommendedName>
</protein>
<feature type="signal peptide" evidence="26">
    <location>
        <begin position="1"/>
        <end position="22"/>
    </location>
</feature>
<sequence>MLMRPSILLSLVLLSQVLRTECQPANTDEAEPQPDFTAFNHHCSESRKSQKSFTRHIASYLVAREGSIDWRQEKVDPTPWPPFLLGLRACQTYVIQEIPLLGPSGVTIATGTRTCRCRPSLAPVHMLSALSARSLFPFSVETQTELFTLYLGDRLDLSCSAKDSLHAVNWTKEHVSVVDGEHTRIRNGQLEIETVELTDSGLYACITFGNHSVYFNVTAMAPQWAHPEKMEKKLHAVPASKTVKFRCQASGNPNPTLKWYKNGREFKRDHRIGGFKVRDHVWTIIMESVVPSDKGNYTCVVENQYGSINHTYQLDVVEERSDDSPQTCPEPHSYTTGSINLGPTSSVTAVPGLDLSPCLDPDEQSYGVKRSPHRPILQAGLPANRTAVVGSDVEFECKVFSDPQPHIQWLKHIEVNGSRVGSDGLPYVRVLKTAGLNTTDKEMEILQLRNVSFDDAGEYTCLAGNSIGFSHHSAWLTVFEAVPHYPAANHTYLEVVIYCVGFFFIAVMIAIAIIVKIRTSSKKSDFNSQLAVHKLAKSIPLRRQVSVDSSSSIHSGVMLVRPSRLSSCGSPMLPGVSEYELPQDPRWELLRDRLVLGKPLGEGCFGQVVMGEALGLDKEKPNRQTKVAVKMLKSDATEKDLSDLISEMEMMKIIGKHKNIINLLGACTQDGPLYVIVEYASKGNLREYLRARRPPGMEYCYNPDQVPVENMAIKDLVSCAYQVARGMEYLSSKKCIHRDLAARNVLVTEDSVMKIADFGLARDIHHIDYYKKTTNGRLPVKWMAPEALFDRIYTNQSDVWSFGVLLWEIFTLGGSPYPGVPVEELFKLLKDGHRMDQPSTCTHEMYMMMRDCWNAVPSHRPTFKQLVEDLDRCLAMTANQEYLELSPPLDQYSPSYPDTRSSTCSSGEDSVFSHDAGAEEPCLPKFPPHPNGAAIKKR</sequence>
<keyword evidence="18" id="KW-0393">Immunoglobulin domain</keyword>
<evidence type="ECO:0000256" key="23">
    <source>
        <dbReference type="PROSITE-ProRule" id="PRU10141"/>
    </source>
</evidence>
<comment type="subcellular location">
    <subcellularLocation>
        <location evidence="1">Cell membrane</location>
        <topology evidence="1">Single-pass type I membrane protein</topology>
    </subcellularLocation>
</comment>
<dbReference type="GO" id="GO:0008284">
    <property type="term" value="P:positive regulation of cell population proliferation"/>
    <property type="evidence" value="ECO:0007669"/>
    <property type="project" value="InterPro"/>
</dbReference>
<evidence type="ECO:0000256" key="20">
    <source>
        <dbReference type="PIRSR" id="PIRSR000628-1"/>
    </source>
</evidence>
<name>A0AAD6BD65_9TELE</name>
<feature type="domain" description="Ig-like" evidence="28">
    <location>
        <begin position="375"/>
        <end position="477"/>
    </location>
</feature>
<dbReference type="FunFam" id="1.10.510.10:FF:000007">
    <property type="entry name" value="Fibroblast growth factor receptor"/>
    <property type="match status" value="1"/>
</dbReference>
<dbReference type="SMART" id="SM00219">
    <property type="entry name" value="TyrKc"/>
    <property type="match status" value="1"/>
</dbReference>
<feature type="domain" description="Protein kinase" evidence="27">
    <location>
        <begin position="594"/>
        <end position="883"/>
    </location>
</feature>
<evidence type="ECO:0000256" key="26">
    <source>
        <dbReference type="SAM" id="SignalP"/>
    </source>
</evidence>
<dbReference type="InterPro" id="IPR003599">
    <property type="entry name" value="Ig_sub"/>
</dbReference>
<dbReference type="InterPro" id="IPR007110">
    <property type="entry name" value="Ig-like_dom"/>
</dbReference>
<evidence type="ECO:0000256" key="18">
    <source>
        <dbReference type="ARBA" id="ARBA00023319"/>
    </source>
</evidence>
<feature type="disulfide bond" evidence="22">
    <location>
        <begin position="159"/>
        <end position="205"/>
    </location>
</feature>
<feature type="binding site" evidence="21">
    <location>
        <begin position="600"/>
        <end position="606"/>
    </location>
    <ligand>
        <name>ATP</name>
        <dbReference type="ChEBI" id="CHEBI:30616"/>
    </ligand>
</feature>
<feature type="compositionally biased region" description="Polar residues" evidence="24">
    <location>
        <begin position="333"/>
        <end position="343"/>
    </location>
</feature>
<keyword evidence="10" id="KW-0418">Kinase</keyword>
<evidence type="ECO:0000256" key="17">
    <source>
        <dbReference type="ARBA" id="ARBA00023180"/>
    </source>
</evidence>
<gene>
    <name evidence="29" type="ORF">JOQ06_011661</name>
</gene>
<evidence type="ECO:0000256" key="9">
    <source>
        <dbReference type="ARBA" id="ARBA00022741"/>
    </source>
</evidence>
<keyword evidence="16" id="KW-0675">Receptor</keyword>
<dbReference type="FunFam" id="2.60.40.10:FF:000016">
    <property type="entry name" value="Fibroblast growth factor receptor"/>
    <property type="match status" value="1"/>
</dbReference>
<dbReference type="Gene3D" id="3.30.200.20">
    <property type="entry name" value="Phosphorylase Kinase, domain 1"/>
    <property type="match status" value="1"/>
</dbReference>
<dbReference type="InterPro" id="IPR036179">
    <property type="entry name" value="Ig-like_dom_sf"/>
</dbReference>
<evidence type="ECO:0000256" key="24">
    <source>
        <dbReference type="SAM" id="MobiDB-lite"/>
    </source>
</evidence>
<dbReference type="GO" id="GO:0080090">
    <property type="term" value="P:regulation of primary metabolic process"/>
    <property type="evidence" value="ECO:0007669"/>
    <property type="project" value="UniProtKB-ARBA"/>
</dbReference>
<dbReference type="Pfam" id="PF07714">
    <property type="entry name" value="PK_Tyr_Ser-Thr"/>
    <property type="match status" value="1"/>
</dbReference>
<dbReference type="GO" id="GO:0043235">
    <property type="term" value="C:receptor complex"/>
    <property type="evidence" value="ECO:0007669"/>
    <property type="project" value="TreeGrafter"/>
</dbReference>
<evidence type="ECO:0000259" key="28">
    <source>
        <dbReference type="PROSITE" id="PS50835"/>
    </source>
</evidence>
<dbReference type="InterPro" id="IPR008266">
    <property type="entry name" value="Tyr_kinase_AS"/>
</dbReference>
<feature type="region of interest" description="Disordered" evidence="24">
    <location>
        <begin position="887"/>
        <end position="938"/>
    </location>
</feature>
<evidence type="ECO:0000256" key="15">
    <source>
        <dbReference type="ARBA" id="ARBA00023157"/>
    </source>
</evidence>
<dbReference type="Pfam" id="PF00047">
    <property type="entry name" value="ig"/>
    <property type="match status" value="1"/>
</dbReference>
<dbReference type="PIRSF" id="PIRSF000628">
    <property type="entry name" value="FGFR"/>
    <property type="match status" value="1"/>
</dbReference>
<dbReference type="InterPro" id="IPR000719">
    <property type="entry name" value="Prot_kinase_dom"/>
</dbReference>
<feature type="chain" id="PRO_5041924375" description="receptor protein-tyrosine kinase" evidence="26">
    <location>
        <begin position="23"/>
        <end position="938"/>
    </location>
</feature>
<keyword evidence="14" id="KW-0829">Tyrosine-protein kinase</keyword>
<keyword evidence="8" id="KW-0677">Repeat</keyword>
<accession>A0AAD6BD65</accession>
<keyword evidence="6 25" id="KW-0812">Transmembrane</keyword>